<dbReference type="RefSeq" id="WP_154773236.1">
    <property type="nucleotide sequence ID" value="NZ_WLYL01000029.1"/>
</dbReference>
<dbReference type="SUPFAM" id="SSF47413">
    <property type="entry name" value="lambda repressor-like DNA-binding domains"/>
    <property type="match status" value="1"/>
</dbReference>
<dbReference type="InterPro" id="IPR001387">
    <property type="entry name" value="Cro/C1-type_HTH"/>
</dbReference>
<dbReference type="Proteomes" id="UP000473854">
    <property type="component" value="Unassembled WGS sequence"/>
</dbReference>
<dbReference type="Gene3D" id="1.10.260.40">
    <property type="entry name" value="lambda repressor-like DNA-binding domains"/>
    <property type="match status" value="1"/>
</dbReference>
<dbReference type="EMBL" id="WLYL01000029">
    <property type="protein sequence ID" value="MTD11657.1"/>
    <property type="molecule type" value="Genomic_DNA"/>
</dbReference>
<name>A0A6L6GGP4_9GAMM</name>
<evidence type="ECO:0000259" key="1">
    <source>
        <dbReference type="PROSITE" id="PS50943"/>
    </source>
</evidence>
<dbReference type="Pfam" id="PF01381">
    <property type="entry name" value="HTH_3"/>
    <property type="match status" value="1"/>
</dbReference>
<evidence type="ECO:0000313" key="3">
    <source>
        <dbReference type="Proteomes" id="UP000473854"/>
    </source>
</evidence>
<reference evidence="2 3" key="1">
    <citation type="submission" date="2019-11" db="EMBL/GenBank/DDBJ databases">
        <authorList>
            <person name="An D."/>
        </authorList>
    </citation>
    <scope>NUCLEOTIDE SEQUENCE [LARGE SCALE GENOMIC DNA]</scope>
    <source>
        <strain evidence="2 3">YIM 103518</strain>
    </source>
</reference>
<dbReference type="InterPro" id="IPR010982">
    <property type="entry name" value="Lambda_DNA-bd_dom_sf"/>
</dbReference>
<dbReference type="GO" id="GO:0003677">
    <property type="term" value="F:DNA binding"/>
    <property type="evidence" value="ECO:0007669"/>
    <property type="project" value="InterPro"/>
</dbReference>
<dbReference type="PROSITE" id="PS50943">
    <property type="entry name" value="HTH_CROC1"/>
    <property type="match status" value="1"/>
</dbReference>
<proteinExistence type="predicted"/>
<evidence type="ECO:0000313" key="2">
    <source>
        <dbReference type="EMBL" id="MTD11657.1"/>
    </source>
</evidence>
<protein>
    <submittedName>
        <fullName evidence="2">Helix-turn-helix domain-containing protein</fullName>
    </submittedName>
</protein>
<dbReference type="SMART" id="SM00530">
    <property type="entry name" value="HTH_XRE"/>
    <property type="match status" value="1"/>
</dbReference>
<accession>A0A6L6GGP4</accession>
<comment type="caution">
    <text evidence="2">The sequence shown here is derived from an EMBL/GenBank/DDBJ whole genome shotgun (WGS) entry which is preliminary data.</text>
</comment>
<gene>
    <name evidence="2" type="ORF">GIX10_09490</name>
</gene>
<sequence>MNKSLLQQIKKRRTQLGLKQVDMQFRTGISRQQYQKLESQGNPRLETLEIIAAGLNAQLMLIPDDKVHLIRQLLNDEIKVTIEDQDDLINNPWKGLLGGEEP</sequence>
<dbReference type="CDD" id="cd00093">
    <property type="entry name" value="HTH_XRE"/>
    <property type="match status" value="1"/>
</dbReference>
<dbReference type="AlphaFoldDB" id="A0A6L6GGP4"/>
<feature type="domain" description="HTH cro/C1-type" evidence="1">
    <location>
        <begin position="9"/>
        <end position="69"/>
    </location>
</feature>
<organism evidence="2 3">
    <name type="scientific">Acinetobacter faecalis</name>
    <dbReference type="NCBI Taxonomy" id="2665161"/>
    <lineage>
        <taxon>Bacteria</taxon>
        <taxon>Pseudomonadati</taxon>
        <taxon>Pseudomonadota</taxon>
        <taxon>Gammaproteobacteria</taxon>
        <taxon>Moraxellales</taxon>
        <taxon>Moraxellaceae</taxon>
        <taxon>Acinetobacter</taxon>
    </lineage>
</organism>